<protein>
    <submittedName>
        <fullName evidence="1">Uncharacterized protein</fullName>
    </submittedName>
</protein>
<organism evidence="1 2">
    <name type="scientific">Irpex rosettiformis</name>
    <dbReference type="NCBI Taxonomy" id="378272"/>
    <lineage>
        <taxon>Eukaryota</taxon>
        <taxon>Fungi</taxon>
        <taxon>Dikarya</taxon>
        <taxon>Basidiomycota</taxon>
        <taxon>Agaricomycotina</taxon>
        <taxon>Agaricomycetes</taxon>
        <taxon>Polyporales</taxon>
        <taxon>Irpicaceae</taxon>
        <taxon>Irpex</taxon>
    </lineage>
</organism>
<evidence type="ECO:0000313" key="2">
    <source>
        <dbReference type="Proteomes" id="UP001055072"/>
    </source>
</evidence>
<keyword evidence="2" id="KW-1185">Reference proteome</keyword>
<accession>A0ACB8TMN2</accession>
<dbReference type="Proteomes" id="UP001055072">
    <property type="component" value="Unassembled WGS sequence"/>
</dbReference>
<gene>
    <name evidence="1" type="ORF">BDY19DRAFT_998699</name>
</gene>
<comment type="caution">
    <text evidence="1">The sequence shown here is derived from an EMBL/GenBank/DDBJ whole genome shotgun (WGS) entry which is preliminary data.</text>
</comment>
<name>A0ACB8TMN2_9APHY</name>
<reference evidence="1" key="1">
    <citation type="journal article" date="2021" name="Environ. Microbiol.">
        <title>Gene family expansions and transcriptome signatures uncover fungal adaptations to wood decay.</title>
        <authorList>
            <person name="Hage H."/>
            <person name="Miyauchi S."/>
            <person name="Viragh M."/>
            <person name="Drula E."/>
            <person name="Min B."/>
            <person name="Chaduli D."/>
            <person name="Navarro D."/>
            <person name="Favel A."/>
            <person name="Norest M."/>
            <person name="Lesage-Meessen L."/>
            <person name="Balint B."/>
            <person name="Merenyi Z."/>
            <person name="de Eugenio L."/>
            <person name="Morin E."/>
            <person name="Martinez A.T."/>
            <person name="Baldrian P."/>
            <person name="Stursova M."/>
            <person name="Martinez M.J."/>
            <person name="Novotny C."/>
            <person name="Magnuson J.K."/>
            <person name="Spatafora J.W."/>
            <person name="Maurice S."/>
            <person name="Pangilinan J."/>
            <person name="Andreopoulos W."/>
            <person name="LaButti K."/>
            <person name="Hundley H."/>
            <person name="Na H."/>
            <person name="Kuo A."/>
            <person name="Barry K."/>
            <person name="Lipzen A."/>
            <person name="Henrissat B."/>
            <person name="Riley R."/>
            <person name="Ahrendt S."/>
            <person name="Nagy L.G."/>
            <person name="Grigoriev I.V."/>
            <person name="Martin F."/>
            <person name="Rosso M.N."/>
        </authorList>
    </citation>
    <scope>NUCLEOTIDE SEQUENCE</scope>
    <source>
        <strain evidence="1">CBS 384.51</strain>
    </source>
</reference>
<sequence length="747" mass="82774">MPQTYHVDFKEALLEPQDWESLIHEKEYKISLAASQDTLVRVKSVGSSSSRGNDDDAPYGVLGRGFDVVVDAASSALKAVVSYADRQNAEIQARTVLSRLRVGSVCRDCGYVGDVRMELLRLHRMALKGRYSVSTRTKIAQTRVHWISTYFVSRPEPMDSVVYKDLVELLSLVCTDEYPATLLQEVWNIFLQELRSDGDARPTASALVQCDAGDIYLILRHLAASYILAWSAVPSGQHAIESERDARQAARKLAFAWNTYDGYVRATEGFHRLIKGVLLECPRLVHAAFDDTRLHLLWLKFLPPNSKTLSYERIIDSAVTPFLHYPKRLNPSLPLELQSITLFIATREPGTLAHQAATHIAQALSALCHPTHIDNVYTSHPSLVSSQLAHPALPFLLFAASLFQQSSHAAHTAVNAGILESVFSLWRAGFPSLDGHTTGQWVHPDKRVKAMRIASALLVGALAMHEAVYPLVSAKVLEREVDQETFWDVVAFALARGCVEGGKKWGMEEVGRVGVRALGFYVMKHHGAVPGDVGRSAAVGNVDNMVWILQASGDVAVDLRLRSFALDVLIARIMAPSISWEPAVAILSTCRAEEKEALKGALSEFVDHYLKAESRQANNCDVKTATTITSATTSTTTETTDMRLAFMRNPLDRFVMFVSNASRTNRYVAGAIAESEVVQLVRMLLSGEFDGCDDDDEEEGGGKGGRKGEAKEWRRRTCVEMMRQRRMKAFVGCEEVRRFEEMVGGCF</sequence>
<proteinExistence type="predicted"/>
<evidence type="ECO:0000313" key="1">
    <source>
        <dbReference type="EMBL" id="KAI0083255.1"/>
    </source>
</evidence>
<dbReference type="EMBL" id="MU274977">
    <property type="protein sequence ID" value="KAI0083255.1"/>
    <property type="molecule type" value="Genomic_DNA"/>
</dbReference>